<dbReference type="RefSeq" id="WP_259697886.1">
    <property type="nucleotide sequence ID" value="NZ_CP099967.1"/>
</dbReference>
<evidence type="ECO:0000256" key="3">
    <source>
        <dbReference type="ARBA" id="ARBA00022692"/>
    </source>
</evidence>
<organism evidence="7 8">
    <name type="scientific">Brucella pseudintermedia</name>
    <dbReference type="NCBI Taxonomy" id="370111"/>
    <lineage>
        <taxon>Bacteria</taxon>
        <taxon>Pseudomonadati</taxon>
        <taxon>Pseudomonadota</taxon>
        <taxon>Alphaproteobacteria</taxon>
        <taxon>Hyphomicrobiales</taxon>
        <taxon>Brucellaceae</taxon>
        <taxon>Brucella/Ochrobactrum group</taxon>
        <taxon>Brucella</taxon>
    </lineage>
</organism>
<dbReference type="InterPro" id="IPR002994">
    <property type="entry name" value="Surf1/Shy1"/>
</dbReference>
<evidence type="ECO:0000256" key="5">
    <source>
        <dbReference type="ARBA" id="ARBA00023136"/>
    </source>
</evidence>
<evidence type="ECO:0000313" key="7">
    <source>
        <dbReference type="EMBL" id="UWL60195.1"/>
    </source>
</evidence>
<dbReference type="Pfam" id="PF02104">
    <property type="entry name" value="SURF1"/>
    <property type="match status" value="1"/>
</dbReference>
<dbReference type="PANTHER" id="PTHR23427">
    <property type="entry name" value="SURFEIT LOCUS PROTEIN"/>
    <property type="match status" value="1"/>
</dbReference>
<keyword evidence="6" id="KW-1003">Cell membrane</keyword>
<proteinExistence type="inferred from homology"/>
<dbReference type="PROSITE" id="PS50895">
    <property type="entry name" value="SURF1"/>
    <property type="match status" value="1"/>
</dbReference>
<name>A0ABY5UEH6_9HYPH</name>
<keyword evidence="4 6" id="KW-1133">Transmembrane helix</keyword>
<keyword evidence="3 6" id="KW-0812">Transmembrane</keyword>
<comment type="similarity">
    <text evidence="2 6">Belongs to the SURF1 family.</text>
</comment>
<accession>A0ABY5UEH6</accession>
<feature type="transmembrane region" description="Helical" evidence="6">
    <location>
        <begin position="12"/>
        <end position="31"/>
    </location>
</feature>
<reference evidence="7" key="1">
    <citation type="submission" date="2022-06" db="EMBL/GenBank/DDBJ databases">
        <title>Complete Genome Sequence of Deoxynivalenol-bioadsorption Ochrobactrum pseudintermedium ASAG-D25.</title>
        <authorList>
            <person name="Wang N."/>
        </authorList>
    </citation>
    <scope>NUCLEOTIDE SEQUENCE</scope>
    <source>
        <strain evidence="7">ASAG-D25</strain>
    </source>
</reference>
<dbReference type="Proteomes" id="UP001058739">
    <property type="component" value="Chromosome 01"/>
</dbReference>
<keyword evidence="5 6" id="KW-0472">Membrane</keyword>
<sequence>MKTAQQSRRFPWGIMISSAIALVILLALGTWQVERLQWKEALIASTEQRVHEPPLPLSEMEKIYRQEGSVEYRPVTVSGTFMHQGERHFLATHDGAAGYNVYTPLMLEDGRFVLVNRGFVPYEKKDPATRTEGQIDGPVSVTGLARDPLSAKPGFFVPDNDTAKNIFYWKDWAAMGSSAGLPNLEEVVPFFIDADSKPNPGGLPIGGVTIIDFPNNHLQYAVTWYGLALALVGVVGTWLWRYRFPRKSGERISVRGGDDGG</sequence>
<evidence type="ECO:0000256" key="1">
    <source>
        <dbReference type="ARBA" id="ARBA00004370"/>
    </source>
</evidence>
<comment type="subcellular location">
    <subcellularLocation>
        <location evidence="6">Cell membrane</location>
        <topology evidence="6">Multi-pass membrane protein</topology>
    </subcellularLocation>
    <subcellularLocation>
        <location evidence="1">Membrane</location>
    </subcellularLocation>
</comment>
<evidence type="ECO:0000256" key="6">
    <source>
        <dbReference type="RuleBase" id="RU363076"/>
    </source>
</evidence>
<evidence type="ECO:0000256" key="4">
    <source>
        <dbReference type="ARBA" id="ARBA00022989"/>
    </source>
</evidence>
<dbReference type="PANTHER" id="PTHR23427:SF2">
    <property type="entry name" value="SURFEIT LOCUS PROTEIN 1"/>
    <property type="match status" value="1"/>
</dbReference>
<evidence type="ECO:0000313" key="8">
    <source>
        <dbReference type="Proteomes" id="UP001058739"/>
    </source>
</evidence>
<dbReference type="EMBL" id="CP099967">
    <property type="protein sequence ID" value="UWL60195.1"/>
    <property type="molecule type" value="Genomic_DNA"/>
</dbReference>
<gene>
    <name evidence="7" type="ORF">NIK97_11855</name>
</gene>
<keyword evidence="8" id="KW-1185">Reference proteome</keyword>
<dbReference type="CDD" id="cd06662">
    <property type="entry name" value="SURF1"/>
    <property type="match status" value="1"/>
</dbReference>
<evidence type="ECO:0000256" key="2">
    <source>
        <dbReference type="ARBA" id="ARBA00007165"/>
    </source>
</evidence>
<feature type="transmembrane region" description="Helical" evidence="6">
    <location>
        <begin position="222"/>
        <end position="240"/>
    </location>
</feature>
<protein>
    <recommendedName>
        <fullName evidence="6">SURF1-like protein</fullName>
    </recommendedName>
</protein>
<dbReference type="InterPro" id="IPR045214">
    <property type="entry name" value="Surf1/Surf4"/>
</dbReference>